<dbReference type="Proteomes" id="UP001590951">
    <property type="component" value="Unassembled WGS sequence"/>
</dbReference>
<comment type="caution">
    <text evidence="2">The sequence shown here is derived from an EMBL/GenBank/DDBJ whole genome shotgun (WGS) entry which is preliminary data.</text>
</comment>
<name>A0ABR4B7Q2_9LECA</name>
<proteinExistence type="predicted"/>
<evidence type="ECO:0000313" key="3">
    <source>
        <dbReference type="Proteomes" id="UP001590951"/>
    </source>
</evidence>
<reference evidence="2 3" key="1">
    <citation type="submission" date="2024-09" db="EMBL/GenBank/DDBJ databases">
        <title>Rethinking Asexuality: The Enigmatic Case of Functional Sexual Genes in Lepraria (Stereocaulaceae).</title>
        <authorList>
            <person name="Doellman M."/>
            <person name="Sun Y."/>
            <person name="Barcenas-Pena A."/>
            <person name="Lumbsch H.T."/>
            <person name="Grewe F."/>
        </authorList>
    </citation>
    <scope>NUCLEOTIDE SEQUENCE [LARGE SCALE GENOMIC DNA]</scope>
    <source>
        <strain evidence="2 3">Grewe 0041</strain>
    </source>
</reference>
<gene>
    <name evidence="2" type="ORF">ABVK25_005821</name>
</gene>
<evidence type="ECO:0000256" key="1">
    <source>
        <dbReference type="SAM" id="SignalP"/>
    </source>
</evidence>
<feature type="chain" id="PRO_5046540162" evidence="1">
    <location>
        <begin position="19"/>
        <end position="58"/>
    </location>
</feature>
<organism evidence="2 3">
    <name type="scientific">Lepraria finkii</name>
    <dbReference type="NCBI Taxonomy" id="1340010"/>
    <lineage>
        <taxon>Eukaryota</taxon>
        <taxon>Fungi</taxon>
        <taxon>Dikarya</taxon>
        <taxon>Ascomycota</taxon>
        <taxon>Pezizomycotina</taxon>
        <taxon>Lecanoromycetes</taxon>
        <taxon>OSLEUM clade</taxon>
        <taxon>Lecanoromycetidae</taxon>
        <taxon>Lecanorales</taxon>
        <taxon>Lecanorineae</taxon>
        <taxon>Stereocaulaceae</taxon>
        <taxon>Lepraria</taxon>
    </lineage>
</organism>
<feature type="signal peptide" evidence="1">
    <location>
        <begin position="1"/>
        <end position="18"/>
    </location>
</feature>
<dbReference type="EMBL" id="JBHFEH010000018">
    <property type="protein sequence ID" value="KAL2053892.1"/>
    <property type="molecule type" value="Genomic_DNA"/>
</dbReference>
<keyword evidence="3" id="KW-1185">Reference proteome</keyword>
<evidence type="ECO:0000313" key="2">
    <source>
        <dbReference type="EMBL" id="KAL2053892.1"/>
    </source>
</evidence>
<keyword evidence="1" id="KW-0732">Signal</keyword>
<accession>A0ABR4B7Q2</accession>
<protein>
    <submittedName>
        <fullName evidence="2">Uncharacterized protein</fullName>
    </submittedName>
</protein>
<sequence length="58" mass="6058">MKSTMILALSLFASVVVGNPMAANPFDGMTIVTMSYVGPITPGDEDMTLNGTAQEIHA</sequence>